<feature type="region of interest" description="Disordered" evidence="2">
    <location>
        <begin position="680"/>
        <end position="701"/>
    </location>
</feature>
<organism evidence="4 6">
    <name type="scientific">Drosophila albomicans</name>
    <name type="common">Fruit fly</name>
    <dbReference type="NCBI Taxonomy" id="7291"/>
    <lineage>
        <taxon>Eukaryota</taxon>
        <taxon>Metazoa</taxon>
        <taxon>Ecdysozoa</taxon>
        <taxon>Arthropoda</taxon>
        <taxon>Hexapoda</taxon>
        <taxon>Insecta</taxon>
        <taxon>Pterygota</taxon>
        <taxon>Neoptera</taxon>
        <taxon>Endopterygota</taxon>
        <taxon>Diptera</taxon>
        <taxon>Brachycera</taxon>
        <taxon>Muscomorpha</taxon>
        <taxon>Ephydroidea</taxon>
        <taxon>Drosophilidae</taxon>
        <taxon>Drosophila</taxon>
    </lineage>
</organism>
<gene>
    <name evidence="5 6" type="primary">LOC117574929</name>
</gene>
<dbReference type="GeneID" id="117574929"/>
<dbReference type="RefSeq" id="XP_034114908.1">
    <property type="nucleotide sequence ID" value="XM_034259017.2"/>
</dbReference>
<dbReference type="OrthoDB" id="26278at2759"/>
<evidence type="ECO:0000313" key="4">
    <source>
        <dbReference type="Proteomes" id="UP000515160"/>
    </source>
</evidence>
<evidence type="ECO:0000256" key="1">
    <source>
        <dbReference type="ARBA" id="ARBA00038178"/>
    </source>
</evidence>
<dbReference type="InterPro" id="IPR037516">
    <property type="entry name" value="Tripartite_DENN"/>
</dbReference>
<dbReference type="Proteomes" id="UP000515160">
    <property type="component" value="Chromosome X"/>
</dbReference>
<feature type="region of interest" description="Disordered" evidence="2">
    <location>
        <begin position="720"/>
        <end position="739"/>
    </location>
</feature>
<protein>
    <submittedName>
        <fullName evidence="5 6">Late secretory pathway protein AVL9 homolog</fullName>
    </submittedName>
</protein>
<feature type="compositionally biased region" description="Polar residues" evidence="2">
    <location>
        <begin position="691"/>
        <end position="701"/>
    </location>
</feature>
<comment type="similarity">
    <text evidence="1">Belongs to the AVL9 family.</text>
</comment>
<feature type="compositionally biased region" description="Low complexity" evidence="2">
    <location>
        <begin position="618"/>
        <end position="636"/>
    </location>
</feature>
<dbReference type="GO" id="GO:0005737">
    <property type="term" value="C:cytoplasm"/>
    <property type="evidence" value="ECO:0007669"/>
    <property type="project" value="TreeGrafter"/>
</dbReference>
<feature type="domain" description="UDENN" evidence="3">
    <location>
        <begin position="12"/>
        <end position="542"/>
    </location>
</feature>
<feature type="compositionally biased region" description="Polar residues" evidence="2">
    <location>
        <begin position="300"/>
        <end position="317"/>
    </location>
</feature>
<proteinExistence type="inferred from homology"/>
<evidence type="ECO:0000313" key="5">
    <source>
        <dbReference type="RefSeq" id="XP_034114908.1"/>
    </source>
</evidence>
<dbReference type="InterPro" id="IPR018307">
    <property type="entry name" value="ABL9/DENND6_dom"/>
</dbReference>
<dbReference type="Pfam" id="PF09794">
    <property type="entry name" value="Avl9"/>
    <property type="match status" value="1"/>
</dbReference>
<evidence type="ECO:0000313" key="6">
    <source>
        <dbReference type="RefSeq" id="XP_034114985.1"/>
    </source>
</evidence>
<evidence type="ECO:0000256" key="2">
    <source>
        <dbReference type="SAM" id="MobiDB-lite"/>
    </source>
</evidence>
<feature type="compositionally biased region" description="Low complexity" evidence="2">
    <location>
        <begin position="318"/>
        <end position="338"/>
    </location>
</feature>
<dbReference type="AlphaFoldDB" id="A0A6P8XUG9"/>
<feature type="region of interest" description="Disordered" evidence="2">
    <location>
        <begin position="616"/>
        <end position="636"/>
    </location>
</feature>
<dbReference type="PANTHER" id="PTHR31017:SF1">
    <property type="entry name" value="LATE SECRETORY PATHWAY PROTEIN AVL9 HOMOLOG"/>
    <property type="match status" value="1"/>
</dbReference>
<reference evidence="5 6" key="1">
    <citation type="submission" date="2025-04" db="UniProtKB">
        <authorList>
            <consortium name="RefSeq"/>
        </authorList>
    </citation>
    <scope>IDENTIFICATION</scope>
    <source>
        <strain evidence="5 6">15112-1751.03</strain>
        <tissue evidence="5 6">Whole Adult</tissue>
    </source>
</reference>
<keyword evidence="4" id="KW-1185">Reference proteome</keyword>
<dbReference type="PANTHER" id="PTHR31017">
    <property type="entry name" value="LATE SECRETORY PATHWAY PROTEIN AVL9-RELATED"/>
    <property type="match status" value="1"/>
</dbReference>
<accession>A0A6P8XUG9</accession>
<dbReference type="PROSITE" id="PS50211">
    <property type="entry name" value="DENN"/>
    <property type="match status" value="1"/>
</dbReference>
<evidence type="ECO:0000259" key="3">
    <source>
        <dbReference type="PROSITE" id="PS50211"/>
    </source>
</evidence>
<dbReference type="RefSeq" id="XP_034114985.1">
    <property type="nucleotide sequence ID" value="XM_034259094.2"/>
</dbReference>
<sequence>MASEPENKPPILHILVVGFHHKLGCQVEFSHPPLIAGSTGRNECPSGWKYLPTLALPDGSHNFVEDTVFFNLPSLFEPAASIYGVSCYRQIPVEKLKIRTADVTRSTVQKSVCILARLPIYGYIEVKLALIADAFFDQGDFSCTELLVKAYQQLNACLLDEETRRPLRHFHVGLSLREIVLHWRHKTLILFKLLLLQRRVVCFGSPVRGMCVLILGMASLIPRLLEKGFQEVACVRTSRPLSPMPDFTDSLQREAAAEIEVETKVHTEAEAVPEAEAEAVTEVEAEIVPEAEDLTLVSSAASAGSQCGNSSGNTSPHTTPNSQSQDSSSCPTTTPTHPDLQRVDSTESGHSAGKRNGRSSSLTREASVDTLASNLAALCAINPDEYRAPVSIFASGNLCLPYLSLPYMDLLSDPMVLSYIIGTSNVLFQQKRQLADVLVDIEAANLDAHDPELRRQLVLSTEDLRYMDFILKHVQTPKEDAEGSEYWIREQFQGYILALLRTAVAPDVKDNDHFNAQFMNAFKRTQCYQEWYDVRPEPEFFDALPAGHPFAGTLSVADMKLKLAQTMQNSESGRKINQAVNTTSRAVGGAISQAKGAFSSWWSSITTAPPVNSSGTVAGANSAGGSESSSQSQSLSHIDEGIDGAAVSQQPQEISVTFQNHKDDTQLDVAGVSIHISSQISEESLEEAHDSSANSPQHQQQGIVEIGREAELLDRCTNNEQQATTTTANSPQSQAQSQPLRAIGCGGDLTLSSGTAAAVECNNGDVFIV</sequence>
<dbReference type="InterPro" id="IPR051731">
    <property type="entry name" value="DENND11/AVL9_GEFs"/>
</dbReference>
<name>A0A6P8XUG9_DROAB</name>
<feature type="region of interest" description="Disordered" evidence="2">
    <location>
        <begin position="300"/>
        <end position="365"/>
    </location>
</feature>